<dbReference type="InterPro" id="IPR036691">
    <property type="entry name" value="Endo/exonu/phosph_ase_sf"/>
</dbReference>
<feature type="compositionally biased region" description="Low complexity" evidence="2">
    <location>
        <begin position="38"/>
        <end position="54"/>
    </location>
</feature>
<feature type="compositionally biased region" description="Basic residues" evidence="2">
    <location>
        <begin position="384"/>
        <end position="397"/>
    </location>
</feature>
<comment type="caution">
    <text evidence="4">The sequence shown here is derived from an EMBL/GenBank/DDBJ whole genome shotgun (WGS) entry which is preliminary data.</text>
</comment>
<reference evidence="4" key="1">
    <citation type="journal article" date="2020" name="Cell">
        <title>Large-Scale Comparative Analyses of Tick Genomes Elucidate Their Genetic Diversity and Vector Capacities.</title>
        <authorList>
            <consortium name="Tick Genome and Microbiome Consortium (TIGMIC)"/>
            <person name="Jia N."/>
            <person name="Wang J."/>
            <person name="Shi W."/>
            <person name="Du L."/>
            <person name="Sun Y."/>
            <person name="Zhan W."/>
            <person name="Jiang J.F."/>
            <person name="Wang Q."/>
            <person name="Zhang B."/>
            <person name="Ji P."/>
            <person name="Bell-Sakyi L."/>
            <person name="Cui X.M."/>
            <person name="Yuan T.T."/>
            <person name="Jiang B.G."/>
            <person name="Yang W.F."/>
            <person name="Lam T.T."/>
            <person name="Chang Q.C."/>
            <person name="Ding S.J."/>
            <person name="Wang X.J."/>
            <person name="Zhu J.G."/>
            <person name="Ruan X.D."/>
            <person name="Zhao L."/>
            <person name="Wei J.T."/>
            <person name="Ye R.Z."/>
            <person name="Que T.C."/>
            <person name="Du C.H."/>
            <person name="Zhou Y.H."/>
            <person name="Cheng J.X."/>
            <person name="Dai P.F."/>
            <person name="Guo W.B."/>
            <person name="Han X.H."/>
            <person name="Huang E.J."/>
            <person name="Li L.F."/>
            <person name="Wei W."/>
            <person name="Gao Y.C."/>
            <person name="Liu J.Z."/>
            <person name="Shao H.Z."/>
            <person name="Wang X."/>
            <person name="Wang C.C."/>
            <person name="Yang T.C."/>
            <person name="Huo Q.B."/>
            <person name="Li W."/>
            <person name="Chen H.Y."/>
            <person name="Chen S.E."/>
            <person name="Zhou L.G."/>
            <person name="Ni X.B."/>
            <person name="Tian J.H."/>
            <person name="Sheng Y."/>
            <person name="Liu T."/>
            <person name="Pan Y.S."/>
            <person name="Xia L.Y."/>
            <person name="Li J."/>
            <person name="Zhao F."/>
            <person name="Cao W.C."/>
        </authorList>
    </citation>
    <scope>NUCLEOTIDE SEQUENCE</scope>
    <source>
        <strain evidence="4">Rsan-2018</strain>
    </source>
</reference>
<feature type="region of interest" description="Disordered" evidence="2">
    <location>
        <begin position="1"/>
        <end position="54"/>
    </location>
</feature>
<dbReference type="EMBL" id="JABSTV010001253">
    <property type="protein sequence ID" value="KAH7942996.1"/>
    <property type="molecule type" value="Genomic_DNA"/>
</dbReference>
<feature type="domain" description="CCHC-type" evidence="3">
    <location>
        <begin position="252"/>
        <end position="267"/>
    </location>
</feature>
<dbReference type="Gene3D" id="3.60.10.10">
    <property type="entry name" value="Endonuclease/exonuclease/phosphatase"/>
    <property type="match status" value="1"/>
</dbReference>
<organism evidence="4 5">
    <name type="scientific">Rhipicephalus sanguineus</name>
    <name type="common">Brown dog tick</name>
    <name type="synonym">Ixodes sanguineus</name>
    <dbReference type="NCBI Taxonomy" id="34632"/>
    <lineage>
        <taxon>Eukaryota</taxon>
        <taxon>Metazoa</taxon>
        <taxon>Ecdysozoa</taxon>
        <taxon>Arthropoda</taxon>
        <taxon>Chelicerata</taxon>
        <taxon>Arachnida</taxon>
        <taxon>Acari</taxon>
        <taxon>Parasitiformes</taxon>
        <taxon>Ixodida</taxon>
        <taxon>Ixodoidea</taxon>
        <taxon>Ixodidae</taxon>
        <taxon>Rhipicephalinae</taxon>
        <taxon>Rhipicephalus</taxon>
        <taxon>Rhipicephalus</taxon>
    </lineage>
</organism>
<evidence type="ECO:0000256" key="1">
    <source>
        <dbReference type="PROSITE-ProRule" id="PRU00047"/>
    </source>
</evidence>
<dbReference type="SUPFAM" id="SSF56219">
    <property type="entry name" value="DNase I-like"/>
    <property type="match status" value="1"/>
</dbReference>
<evidence type="ECO:0000313" key="5">
    <source>
        <dbReference type="Proteomes" id="UP000821837"/>
    </source>
</evidence>
<protein>
    <recommendedName>
        <fullName evidence="3">CCHC-type domain-containing protein</fullName>
    </recommendedName>
</protein>
<keyword evidence="1" id="KW-0479">Metal-binding</keyword>
<dbReference type="GO" id="GO:0003824">
    <property type="term" value="F:catalytic activity"/>
    <property type="evidence" value="ECO:0007669"/>
    <property type="project" value="InterPro"/>
</dbReference>
<keyword evidence="5" id="KW-1185">Reference proteome</keyword>
<feature type="region of interest" description="Disordered" evidence="2">
    <location>
        <begin position="339"/>
        <end position="435"/>
    </location>
</feature>
<dbReference type="Pfam" id="PF14529">
    <property type="entry name" value="Exo_endo_phos_2"/>
    <property type="match status" value="1"/>
</dbReference>
<feature type="region of interest" description="Disordered" evidence="2">
    <location>
        <begin position="505"/>
        <end position="559"/>
    </location>
</feature>
<keyword evidence="1" id="KW-0862">Zinc</keyword>
<dbReference type="GO" id="GO:0003676">
    <property type="term" value="F:nucleic acid binding"/>
    <property type="evidence" value="ECO:0007669"/>
    <property type="project" value="InterPro"/>
</dbReference>
<dbReference type="PROSITE" id="PS50158">
    <property type="entry name" value="ZF_CCHC"/>
    <property type="match status" value="1"/>
</dbReference>
<keyword evidence="1" id="KW-0863">Zinc-finger</keyword>
<dbReference type="GO" id="GO:0008270">
    <property type="term" value="F:zinc ion binding"/>
    <property type="evidence" value="ECO:0007669"/>
    <property type="project" value="UniProtKB-KW"/>
</dbReference>
<dbReference type="VEuPathDB" id="VectorBase:RSAN_050886"/>
<dbReference type="VEuPathDB" id="VectorBase:RSAN_036040"/>
<dbReference type="SUPFAM" id="SSF57756">
    <property type="entry name" value="Retrovirus zinc finger-like domains"/>
    <property type="match status" value="1"/>
</dbReference>
<feature type="compositionally biased region" description="Low complexity" evidence="2">
    <location>
        <begin position="412"/>
        <end position="429"/>
    </location>
</feature>
<accession>A0A9D4PJU0</accession>
<evidence type="ECO:0000259" key="3">
    <source>
        <dbReference type="PROSITE" id="PS50158"/>
    </source>
</evidence>
<evidence type="ECO:0000256" key="2">
    <source>
        <dbReference type="SAM" id="MobiDB-lite"/>
    </source>
</evidence>
<dbReference type="InterPro" id="IPR005135">
    <property type="entry name" value="Endo/exonuclease/phosphatase"/>
</dbReference>
<dbReference type="Proteomes" id="UP000821837">
    <property type="component" value="Unassembled WGS sequence"/>
</dbReference>
<name>A0A9D4PJU0_RHISA</name>
<evidence type="ECO:0000313" key="4">
    <source>
        <dbReference type="EMBL" id="KAH7942996.1"/>
    </source>
</evidence>
<reference evidence="4" key="2">
    <citation type="submission" date="2021-09" db="EMBL/GenBank/DDBJ databases">
        <authorList>
            <person name="Jia N."/>
            <person name="Wang J."/>
            <person name="Shi W."/>
            <person name="Du L."/>
            <person name="Sun Y."/>
            <person name="Zhan W."/>
            <person name="Jiang J."/>
            <person name="Wang Q."/>
            <person name="Zhang B."/>
            <person name="Ji P."/>
            <person name="Sakyi L.B."/>
            <person name="Cui X."/>
            <person name="Yuan T."/>
            <person name="Jiang B."/>
            <person name="Yang W."/>
            <person name="Lam T.T.-Y."/>
            <person name="Chang Q."/>
            <person name="Ding S."/>
            <person name="Wang X."/>
            <person name="Zhu J."/>
            <person name="Ruan X."/>
            <person name="Zhao L."/>
            <person name="Wei J."/>
            <person name="Que T."/>
            <person name="Du C."/>
            <person name="Cheng J."/>
            <person name="Dai P."/>
            <person name="Han X."/>
            <person name="Huang E."/>
            <person name="Gao Y."/>
            <person name="Liu J."/>
            <person name="Shao H."/>
            <person name="Ye R."/>
            <person name="Li L."/>
            <person name="Wei W."/>
            <person name="Wang X."/>
            <person name="Wang C."/>
            <person name="Huo Q."/>
            <person name="Li W."/>
            <person name="Guo W."/>
            <person name="Chen H."/>
            <person name="Chen S."/>
            <person name="Zhou L."/>
            <person name="Zhou L."/>
            <person name="Ni X."/>
            <person name="Tian J."/>
            <person name="Zhou Y."/>
            <person name="Sheng Y."/>
            <person name="Liu T."/>
            <person name="Pan Y."/>
            <person name="Xia L."/>
            <person name="Li J."/>
            <person name="Zhao F."/>
            <person name="Cao W."/>
        </authorList>
    </citation>
    <scope>NUCLEOTIDE SEQUENCE</scope>
    <source>
        <strain evidence="4">Rsan-2018</strain>
        <tissue evidence="4">Larvae</tissue>
    </source>
</reference>
<feature type="compositionally biased region" description="Basic and acidic residues" evidence="2">
    <location>
        <begin position="360"/>
        <end position="376"/>
    </location>
</feature>
<proteinExistence type="predicted"/>
<dbReference type="AlphaFoldDB" id="A0A9D4PJU0"/>
<dbReference type="InterPro" id="IPR036875">
    <property type="entry name" value="Znf_CCHC_sf"/>
</dbReference>
<gene>
    <name evidence="4" type="ORF">HPB52_003428</name>
</gene>
<sequence length="989" mass="109271">MDVVEVEGEDIRPEDFGEGAGWCRVKRTKQGDGASESAQDQQAETQQQAAAASTTGIAPATATAAQNKKKCARYLQHLAKASRMPELPPDDYRIIVRPRGGFNGAEYKIDRIYCCLRNAAGIDREAAREDSICLNVKQNVVVLSTPSADRAKRYGAISKLCIGNREFEANAYQAAPENTSKGLIRNISKDESPEDIVNNLVTQRNPSVLHAKRMGTTDNIIVLFDGFHVPRHVYYGPMLVRCSLYRKHIDVCFACGRLGHRSDVCPNPADKICRGCGSSNPPSDHRCEPRCQLCGKDHLTGDRVCKARYKTPYIVKRRRLERKRREEEQAAAASDSIYNSGISTEGNGGHYNHYPALDSHSSDANRRGRSTSRDARGGGGKSRSSSRSRTPKPRSLSKTRGGAVPGAAAFNQGTQQSQQHQSWRQPQQQGPMGAWQQVRWADVAAFPAGGVISAGRPGGPAVGGGGGSELELAVERALEQRLGPLQSIISELKRENAALRAENSKLKGEAPRVQQPQQQAATPLPPTPRSSTPSRPEAAGVDRDDECSSVEGAGGREDRPCTAKRIALDPARHESTQRCGRYDKLQKQIDTIETSLDERFAKQVAQMNDMFTSALAKLSEQMTQMLTAHTARIENIEARLPPSAGRPIRTETNHAAKLAGYKAINAATADNRLREKTCYAPLGAWWDAGGGRGKPTLQHRFRELLRRASTAANGAPLLVAGDFNAPHGAWGYTRETLKGKHLWEDSQDQRLELIANPADPTRRGNSVSADTLPDLAFVSNVTAVSWQNTQEDLGTEGGRGDEPITDIDEWTATLNRDVDTVTCHIPPEAKLEAKQALLKRWKRQRHNRALRKRIAQLDREIEEHAFQVCRAQWEDLCNGLERQMRGASAWRLFRHLLDPEDTRAAQSHKTRRLVTDHKGDDLLGAIRDRYFESAESANGHNGETVRRLRRSVDDTIRLLRRITNRRNGMREHCAIRLVQAYAISQGIVG</sequence>
<dbReference type="VEuPathDB" id="VectorBase:RSAN_053387"/>
<dbReference type="InterPro" id="IPR001878">
    <property type="entry name" value="Znf_CCHC"/>
</dbReference>